<dbReference type="AlphaFoldDB" id="A0A4Y8L0W5"/>
<sequence>MAMNGIASASMRSHGLNYKLNFGVDIKKIKEIAARYESDLQLSELLWQDGTRELKILATMLCPHDACTKESACEWVRQIPNQEIREQVCINLFQSLTYADQLASEWVVDNDYEVRTTGYWLYVRRILTKQLTQNIDISAFVYLWDDVVSPQVSLRNAALLFAKNAGKQSAAIAEEIMRNLSKYKDSEDDFLREIYDSIAFEFEFFYQG</sequence>
<dbReference type="Proteomes" id="UP000297861">
    <property type="component" value="Unassembled WGS sequence"/>
</dbReference>
<dbReference type="PANTHER" id="PTHR41291">
    <property type="entry name" value="DNA ALKYLATION REPAIR PROTEIN"/>
    <property type="match status" value="1"/>
</dbReference>
<gene>
    <name evidence="1" type="ORF">E2605_15955</name>
</gene>
<dbReference type="Pfam" id="PF08713">
    <property type="entry name" value="DNA_alkylation"/>
    <property type="match status" value="1"/>
</dbReference>
<evidence type="ECO:0000313" key="2">
    <source>
        <dbReference type="Proteomes" id="UP000297861"/>
    </source>
</evidence>
<keyword evidence="2" id="KW-1185">Reference proteome</keyword>
<comment type="caution">
    <text evidence="1">The sequence shown here is derived from an EMBL/GenBank/DDBJ whole genome shotgun (WGS) entry which is preliminary data.</text>
</comment>
<evidence type="ECO:0000313" key="1">
    <source>
        <dbReference type="EMBL" id="TFD94300.1"/>
    </source>
</evidence>
<dbReference type="STRING" id="1121485.GCA_000426485_01341"/>
<dbReference type="OrthoDB" id="1122333at2"/>
<dbReference type="InterPro" id="IPR016024">
    <property type="entry name" value="ARM-type_fold"/>
</dbReference>
<dbReference type="SUPFAM" id="SSF48371">
    <property type="entry name" value="ARM repeat"/>
    <property type="match status" value="1"/>
</dbReference>
<dbReference type="PANTHER" id="PTHR41291:SF1">
    <property type="entry name" value="DNA ALKYLATION REPAIR PROTEIN"/>
    <property type="match status" value="1"/>
</dbReference>
<name>A0A4Y8L0W5_9BACT</name>
<reference evidence="1 2" key="1">
    <citation type="submission" date="2019-03" db="EMBL/GenBank/DDBJ databases">
        <title>San Antonio Military Medical Center submission to MRSN (WRAIR), pending publication.</title>
        <authorList>
            <person name="Blyth D.M."/>
            <person name="Mccarthy S.L."/>
            <person name="Schall S.E."/>
            <person name="Stam J.A."/>
            <person name="Ong A.C."/>
            <person name="Mcgann P.T."/>
        </authorList>
    </citation>
    <scope>NUCLEOTIDE SEQUENCE [LARGE SCALE GENOMIC DNA]</scope>
    <source>
        <strain evidence="1 2">MRSN571793</strain>
    </source>
</reference>
<evidence type="ECO:0008006" key="3">
    <source>
        <dbReference type="Google" id="ProtNLM"/>
    </source>
</evidence>
<dbReference type="EMBL" id="SOML01000011">
    <property type="protein sequence ID" value="TFD94300.1"/>
    <property type="molecule type" value="Genomic_DNA"/>
</dbReference>
<proteinExistence type="predicted"/>
<organism evidence="1 2">
    <name type="scientific">Dysgonomonas capnocytophagoides</name>
    <dbReference type="NCBI Taxonomy" id="45254"/>
    <lineage>
        <taxon>Bacteria</taxon>
        <taxon>Pseudomonadati</taxon>
        <taxon>Bacteroidota</taxon>
        <taxon>Bacteroidia</taxon>
        <taxon>Bacteroidales</taxon>
        <taxon>Dysgonomonadaceae</taxon>
        <taxon>Dysgonomonas</taxon>
    </lineage>
</organism>
<protein>
    <recommendedName>
        <fullName evidence="3">DNA alkylation repair protein</fullName>
    </recommendedName>
</protein>
<accession>A0A4Y8L0W5</accession>
<dbReference type="InterPro" id="IPR014825">
    <property type="entry name" value="DNA_alkylation"/>
</dbReference>